<dbReference type="Gene3D" id="3.40.50.300">
    <property type="entry name" value="P-loop containing nucleotide triphosphate hydrolases"/>
    <property type="match status" value="1"/>
</dbReference>
<dbReference type="PANTHER" id="PTHR32309">
    <property type="entry name" value="TYROSINE-PROTEIN KINASE"/>
    <property type="match status" value="1"/>
</dbReference>
<dbReference type="InterPro" id="IPR032807">
    <property type="entry name" value="GNVR"/>
</dbReference>
<dbReference type="GO" id="GO:0004713">
    <property type="term" value="F:protein tyrosine kinase activity"/>
    <property type="evidence" value="ECO:0007669"/>
    <property type="project" value="TreeGrafter"/>
</dbReference>
<dbReference type="InterPro" id="IPR027417">
    <property type="entry name" value="P-loop_NTPase"/>
</dbReference>
<keyword evidence="3" id="KW-0175">Coiled coil</keyword>
<dbReference type="EMBL" id="BJYZ01000002">
    <property type="protein sequence ID" value="GEO36193.1"/>
    <property type="molecule type" value="Genomic_DNA"/>
</dbReference>
<dbReference type="SUPFAM" id="SSF52540">
    <property type="entry name" value="P-loop containing nucleoside triphosphate hydrolases"/>
    <property type="match status" value="1"/>
</dbReference>
<sequence>MMLLPDYHLQEASPARSTGLFRLSDLVTAIRRNKSVIILGAVIGIVGGYGISLQIAPRFSAEAVLVAEPPSSRVDGVLGPEDPLRPVDPAATRTVVETVASMPVLVRAVNQLPADMRAVLADAAAPKSGALRSFCPADDAGISDGSFAGTIRTYLESACRWMTSPKAGDEQIDGADAESRLIAEHITRSLEIKNGGRSYVIQVRYTATDPGLATAVTNAIAQQFIALRVEQRKESNAQAVDTLKNKLASLSADLQKAEQTSQTLREQVRLQELRSGTLTEQQANTLMSELVAARIRRTQAEARIQAARTGLGRDGSAASEVLSSQLIQQLRQQEAELRRREAQLLETLGPNHPDSRTIRAQRAELNRGISIEISKVVASLEADATAAKAQEEGIVSTLRAQEQAIAQSAEAYPKLRRAEREAQALATVYEQFLSRQRELSGRQDFLEPDVRVLSPAEVPQRPNGPSKSLMLALGSIAGALAGMSVAIMRTQREKRTDPELLVEQARLNALDVGMIPRVRHLRSAPSHYVAHNPSSAFTEALHRIRAALQVRPDSRRKRTIAVTSPRPAEGKSAFCLAFAGAMALANETVVVVDCDLRRPKPTQLHIDLSRGQPLVGYADLGATLYHGERGHPNVVRFHSDTLNPHAVFSSLNFRALLETLSSSYEYVLLDTPPLSVASDALFAGACAGECILVTKWRDTPPEMVSAAVSDFRALGIEVVALVINQVEVASGPLGRYRPALDARPRVQEARPRLAARSFPVGLPGNPFSARKG</sequence>
<keyword evidence="2" id="KW-0067">ATP-binding</keyword>
<evidence type="ECO:0000256" key="4">
    <source>
        <dbReference type="SAM" id="Phobius"/>
    </source>
</evidence>
<reference evidence="6 7" key="1">
    <citation type="submission" date="2019-07" db="EMBL/GenBank/DDBJ databases">
        <title>Whole genome shotgun sequence of Skermanella aerolata NBRC 106429.</title>
        <authorList>
            <person name="Hosoyama A."/>
            <person name="Uohara A."/>
            <person name="Ohji S."/>
            <person name="Ichikawa N."/>
        </authorList>
    </citation>
    <scope>NUCLEOTIDE SEQUENCE [LARGE SCALE GENOMIC DNA]</scope>
    <source>
        <strain evidence="6 7">NBRC 106429</strain>
    </source>
</reference>
<dbReference type="RefSeq" id="WP_044425634.1">
    <property type="nucleotide sequence ID" value="NZ_BJYZ01000002.1"/>
</dbReference>
<dbReference type="OrthoDB" id="230260at2"/>
<dbReference type="GO" id="GO:0005886">
    <property type="term" value="C:plasma membrane"/>
    <property type="evidence" value="ECO:0007669"/>
    <property type="project" value="TreeGrafter"/>
</dbReference>
<dbReference type="Pfam" id="PF13807">
    <property type="entry name" value="GNVR"/>
    <property type="match status" value="1"/>
</dbReference>
<proteinExistence type="predicted"/>
<evidence type="ECO:0000259" key="5">
    <source>
        <dbReference type="Pfam" id="PF13807"/>
    </source>
</evidence>
<dbReference type="InterPro" id="IPR005702">
    <property type="entry name" value="Wzc-like_C"/>
</dbReference>
<keyword evidence="4" id="KW-0472">Membrane</keyword>
<dbReference type="Proteomes" id="UP000321523">
    <property type="component" value="Unassembled WGS sequence"/>
</dbReference>
<feature type="coiled-coil region" evidence="3">
    <location>
        <begin position="240"/>
        <end position="274"/>
    </location>
</feature>
<dbReference type="PANTHER" id="PTHR32309:SF13">
    <property type="entry name" value="FERRIC ENTEROBACTIN TRANSPORT PROTEIN FEPE"/>
    <property type="match status" value="1"/>
</dbReference>
<evidence type="ECO:0000313" key="7">
    <source>
        <dbReference type="Proteomes" id="UP000321523"/>
    </source>
</evidence>
<dbReference type="CDD" id="cd05387">
    <property type="entry name" value="BY-kinase"/>
    <property type="match status" value="1"/>
</dbReference>
<feature type="transmembrane region" description="Helical" evidence="4">
    <location>
        <begin position="36"/>
        <end position="56"/>
    </location>
</feature>
<keyword evidence="7" id="KW-1185">Reference proteome</keyword>
<keyword evidence="1" id="KW-0547">Nucleotide-binding</keyword>
<keyword evidence="4" id="KW-0812">Transmembrane</keyword>
<comment type="caution">
    <text evidence="6">The sequence shown here is derived from an EMBL/GenBank/DDBJ whole genome shotgun (WGS) entry which is preliminary data.</text>
</comment>
<keyword evidence="4" id="KW-1133">Transmembrane helix</keyword>
<accession>A0A512DIA0</accession>
<gene>
    <name evidence="6" type="ORF">SAE02_03410</name>
</gene>
<dbReference type="InterPro" id="IPR050445">
    <property type="entry name" value="Bact_polysacc_biosynth/exp"/>
</dbReference>
<protein>
    <recommendedName>
        <fullName evidence="5">Tyrosine-protein kinase G-rich domain-containing protein</fullName>
    </recommendedName>
</protein>
<evidence type="ECO:0000256" key="2">
    <source>
        <dbReference type="ARBA" id="ARBA00022840"/>
    </source>
</evidence>
<evidence type="ECO:0000256" key="3">
    <source>
        <dbReference type="SAM" id="Coils"/>
    </source>
</evidence>
<evidence type="ECO:0000313" key="6">
    <source>
        <dbReference type="EMBL" id="GEO36193.1"/>
    </source>
</evidence>
<name>A0A512DIA0_9PROT</name>
<dbReference type="AlphaFoldDB" id="A0A512DIA0"/>
<feature type="domain" description="Tyrosine-protein kinase G-rich" evidence="5">
    <location>
        <begin position="417"/>
        <end position="490"/>
    </location>
</feature>
<evidence type="ECO:0000256" key="1">
    <source>
        <dbReference type="ARBA" id="ARBA00022741"/>
    </source>
</evidence>
<organism evidence="6 7">
    <name type="scientific">Skermanella aerolata</name>
    <dbReference type="NCBI Taxonomy" id="393310"/>
    <lineage>
        <taxon>Bacteria</taxon>
        <taxon>Pseudomonadati</taxon>
        <taxon>Pseudomonadota</taxon>
        <taxon>Alphaproteobacteria</taxon>
        <taxon>Rhodospirillales</taxon>
        <taxon>Azospirillaceae</taxon>
        <taxon>Skermanella</taxon>
    </lineage>
</organism>